<feature type="transmembrane region" description="Helical" evidence="1">
    <location>
        <begin position="20"/>
        <end position="41"/>
    </location>
</feature>
<keyword evidence="1" id="KW-0472">Membrane</keyword>
<proteinExistence type="predicted"/>
<dbReference type="OrthoDB" id="6199137at2"/>
<evidence type="ECO:0000313" key="2">
    <source>
        <dbReference type="EMBL" id="PXW75142.1"/>
    </source>
</evidence>
<dbReference type="AlphaFoldDB" id="A0A2V3V087"/>
<dbReference type="EMBL" id="QJJM01000007">
    <property type="protein sequence ID" value="PXW75142.1"/>
    <property type="molecule type" value="Genomic_DNA"/>
</dbReference>
<evidence type="ECO:0000313" key="3">
    <source>
        <dbReference type="Proteomes" id="UP000248014"/>
    </source>
</evidence>
<protein>
    <submittedName>
        <fullName evidence="2">Uncharacterized protein DUF2474</fullName>
    </submittedName>
</protein>
<dbReference type="Pfam" id="PF10617">
    <property type="entry name" value="DUF2474"/>
    <property type="match status" value="1"/>
</dbReference>
<sequence>MALDPDNADRGDARPLAERLGWMVVIWLISVGVIGLVAYAIRWWINA</sequence>
<keyword evidence="3" id="KW-1185">Reference proteome</keyword>
<keyword evidence="1" id="KW-1133">Transmembrane helix</keyword>
<evidence type="ECO:0000256" key="1">
    <source>
        <dbReference type="SAM" id="Phobius"/>
    </source>
</evidence>
<accession>A0A2V3V087</accession>
<comment type="caution">
    <text evidence="2">The sequence shown here is derived from an EMBL/GenBank/DDBJ whole genome shotgun (WGS) entry which is preliminary data.</text>
</comment>
<keyword evidence="1" id="KW-0812">Transmembrane</keyword>
<organism evidence="2 3">
    <name type="scientific">Blastomonas natatoria</name>
    <dbReference type="NCBI Taxonomy" id="34015"/>
    <lineage>
        <taxon>Bacteria</taxon>
        <taxon>Pseudomonadati</taxon>
        <taxon>Pseudomonadota</taxon>
        <taxon>Alphaproteobacteria</taxon>
        <taxon>Sphingomonadales</taxon>
        <taxon>Sphingomonadaceae</taxon>
        <taxon>Blastomonas</taxon>
    </lineage>
</organism>
<dbReference type="RefSeq" id="WP_110298888.1">
    <property type="nucleotide sequence ID" value="NZ_QJJM01000007.1"/>
</dbReference>
<reference evidence="2 3" key="1">
    <citation type="submission" date="2018-05" db="EMBL/GenBank/DDBJ databases">
        <title>Genomic Encyclopedia of Type Strains, Phase IV (KMG-IV): sequencing the most valuable type-strain genomes for metagenomic binning, comparative biology and taxonomic classification.</title>
        <authorList>
            <person name="Goeker M."/>
        </authorList>
    </citation>
    <scope>NUCLEOTIDE SEQUENCE [LARGE SCALE GENOMIC DNA]</scope>
    <source>
        <strain evidence="2 3">DSM 3183</strain>
    </source>
</reference>
<gene>
    <name evidence="2" type="ORF">C7451_107111</name>
</gene>
<dbReference type="InterPro" id="IPR018895">
    <property type="entry name" value="DUF2474"/>
</dbReference>
<dbReference type="Proteomes" id="UP000248014">
    <property type="component" value="Unassembled WGS sequence"/>
</dbReference>
<name>A0A2V3V087_9SPHN</name>